<feature type="domain" description="Pyruvate kinase barrel" evidence="15">
    <location>
        <begin position="30"/>
        <end position="360"/>
    </location>
</feature>
<dbReference type="NCBIfam" id="TIGR01064">
    <property type="entry name" value="pyruv_kin"/>
    <property type="match status" value="1"/>
</dbReference>
<evidence type="ECO:0000256" key="11">
    <source>
        <dbReference type="ARBA" id="ARBA00023152"/>
    </source>
</evidence>
<evidence type="ECO:0000256" key="5">
    <source>
        <dbReference type="ARBA" id="ARBA00022679"/>
    </source>
</evidence>
<evidence type="ECO:0000256" key="8">
    <source>
        <dbReference type="ARBA" id="ARBA00022777"/>
    </source>
</evidence>
<dbReference type="SUPFAM" id="SSF51621">
    <property type="entry name" value="Phosphoenolpyruvate/pyruvate domain"/>
    <property type="match status" value="1"/>
</dbReference>
<evidence type="ECO:0000256" key="9">
    <source>
        <dbReference type="ARBA" id="ARBA00022840"/>
    </source>
</evidence>
<dbReference type="Proteomes" id="UP000541444">
    <property type="component" value="Unassembled WGS sequence"/>
</dbReference>
<evidence type="ECO:0000256" key="6">
    <source>
        <dbReference type="ARBA" id="ARBA00022723"/>
    </source>
</evidence>
<dbReference type="SUPFAM" id="SSF50800">
    <property type="entry name" value="PK beta-barrel domain-like"/>
    <property type="match status" value="1"/>
</dbReference>
<evidence type="ECO:0000313" key="17">
    <source>
        <dbReference type="EMBL" id="KAF6146785.1"/>
    </source>
</evidence>
<accession>A0A7J7LVY8</accession>
<dbReference type="GO" id="GO:0030955">
    <property type="term" value="F:potassium ion binding"/>
    <property type="evidence" value="ECO:0007669"/>
    <property type="project" value="InterPro"/>
</dbReference>
<dbReference type="InterPro" id="IPR015793">
    <property type="entry name" value="Pyrv_Knase_brl"/>
</dbReference>
<dbReference type="InterPro" id="IPR001697">
    <property type="entry name" value="Pyr_Knase"/>
</dbReference>
<sequence length="527" mass="57966">MHATNLLLEEPIRMASVLEPSKSSFFPAMTKIVGTLGPKSRSAKVISQCLEAGMSVARFDFSWETIEFHQETLENLRVAVKSTKKLCAVMLDTVGPELQVLNKSEQAIFLEADALVVLTPDQNQDATPKLLPINFSGLSKAVKKGDTIFIGQYLFTGSETTSVWLEVDEVKGEDVVCVTKNSATLAGSLFTLHVAQIRIDLPTLSDKDKQVISTWGARNKIDFLSLSYTRHSEDVRHAREYLSKLGDLHQTQIFAKIENIEGLTHFDEILQEADGIILSRGNLGVDLPPEKVFLFQKAAIYKCNMAGKPAVITRVVDSMTDNLRPTRAEATDVANAVLDGCDSILLGAETLRGLYPVETISIVGKICSEAEKVFNQDLYFKKTVKYVGEPMTHLESIASTAVRAAIKVKASVIIVFTSSGRAARLIAKYRPTMPVLSVVIPRLKTNQLRWSFTGAFEARQSLIVRGLFPMLADPRHPAESTNATNESVLKVALDHGKTCGVIKSHDRVVICQKVGDHSVVKILELED</sequence>
<protein>
    <recommendedName>
        <fullName evidence="4 14">Pyruvate kinase</fullName>
        <ecNumber evidence="4 14">2.7.1.40</ecNumber>
    </recommendedName>
</protein>
<keyword evidence="11 14" id="KW-0324">Glycolysis</keyword>
<dbReference type="Pfam" id="PF02887">
    <property type="entry name" value="PK_C"/>
    <property type="match status" value="1"/>
</dbReference>
<evidence type="ECO:0000313" key="18">
    <source>
        <dbReference type="Proteomes" id="UP000541444"/>
    </source>
</evidence>
<dbReference type="InterPro" id="IPR040442">
    <property type="entry name" value="Pyrv_kinase-like_dom_sf"/>
</dbReference>
<keyword evidence="6" id="KW-0479">Metal-binding</keyword>
<evidence type="ECO:0000256" key="13">
    <source>
        <dbReference type="ARBA" id="ARBA00048152"/>
    </source>
</evidence>
<keyword evidence="18" id="KW-1185">Reference proteome</keyword>
<evidence type="ECO:0000259" key="15">
    <source>
        <dbReference type="Pfam" id="PF00224"/>
    </source>
</evidence>
<dbReference type="InterPro" id="IPR015813">
    <property type="entry name" value="Pyrv/PenolPyrv_kinase-like_dom"/>
</dbReference>
<comment type="cofactor">
    <cofactor evidence="1">
        <name>K(+)</name>
        <dbReference type="ChEBI" id="CHEBI:29103"/>
    </cofactor>
</comment>
<dbReference type="InterPro" id="IPR036918">
    <property type="entry name" value="Pyrv_Knase_C_sf"/>
</dbReference>
<evidence type="ECO:0000256" key="10">
    <source>
        <dbReference type="ARBA" id="ARBA00022842"/>
    </source>
</evidence>
<feature type="domain" description="Pyruvate kinase C-terminal" evidence="16">
    <location>
        <begin position="395"/>
        <end position="515"/>
    </location>
</feature>
<dbReference type="PRINTS" id="PR01050">
    <property type="entry name" value="PYRUVTKNASE"/>
</dbReference>
<keyword evidence="12" id="KW-0670">Pyruvate</keyword>
<keyword evidence="5 14" id="KW-0808">Transferase</keyword>
<dbReference type="EMBL" id="JACGCM010001956">
    <property type="protein sequence ID" value="KAF6146785.1"/>
    <property type="molecule type" value="Genomic_DNA"/>
</dbReference>
<keyword evidence="7" id="KW-0547">Nucleotide-binding</keyword>
<gene>
    <name evidence="17" type="ORF">GIB67_007499</name>
</gene>
<dbReference type="InterPro" id="IPR015795">
    <property type="entry name" value="Pyrv_Knase_C"/>
</dbReference>
<dbReference type="PANTHER" id="PTHR11817">
    <property type="entry name" value="PYRUVATE KINASE"/>
    <property type="match status" value="1"/>
</dbReference>
<dbReference type="GO" id="GO:0005524">
    <property type="term" value="F:ATP binding"/>
    <property type="evidence" value="ECO:0007669"/>
    <property type="project" value="UniProtKB-KW"/>
</dbReference>
<evidence type="ECO:0000256" key="4">
    <source>
        <dbReference type="ARBA" id="ARBA00012142"/>
    </source>
</evidence>
<evidence type="ECO:0000256" key="12">
    <source>
        <dbReference type="ARBA" id="ARBA00023317"/>
    </source>
</evidence>
<dbReference type="SUPFAM" id="SSF52935">
    <property type="entry name" value="PK C-terminal domain-like"/>
    <property type="match status" value="1"/>
</dbReference>
<keyword evidence="8 14" id="KW-0418">Kinase</keyword>
<dbReference type="Pfam" id="PF00224">
    <property type="entry name" value="PK"/>
    <property type="match status" value="1"/>
</dbReference>
<comment type="caution">
    <text evidence="17">The sequence shown here is derived from an EMBL/GenBank/DDBJ whole genome shotgun (WGS) entry which is preliminary data.</text>
</comment>
<evidence type="ECO:0000256" key="14">
    <source>
        <dbReference type="RuleBase" id="RU000504"/>
    </source>
</evidence>
<dbReference type="AlphaFoldDB" id="A0A7J7LVY8"/>
<dbReference type="GO" id="GO:0000287">
    <property type="term" value="F:magnesium ion binding"/>
    <property type="evidence" value="ECO:0007669"/>
    <property type="project" value="InterPro"/>
</dbReference>
<dbReference type="Gene3D" id="3.40.1380.20">
    <property type="entry name" value="Pyruvate kinase, C-terminal domain"/>
    <property type="match status" value="1"/>
</dbReference>
<dbReference type="InterPro" id="IPR011037">
    <property type="entry name" value="Pyrv_Knase-like_insert_dom_sf"/>
</dbReference>
<dbReference type="EC" id="2.7.1.40" evidence="4 14"/>
<dbReference type="OrthoDB" id="108365at2759"/>
<comment type="similarity">
    <text evidence="3 14">Belongs to the pyruvate kinase family.</text>
</comment>
<name>A0A7J7LVY8_9MAGN</name>
<dbReference type="InterPro" id="IPR015806">
    <property type="entry name" value="Pyrv_Knase_insert_dom_sf"/>
</dbReference>
<evidence type="ECO:0000256" key="7">
    <source>
        <dbReference type="ARBA" id="ARBA00022741"/>
    </source>
</evidence>
<comment type="catalytic activity">
    <reaction evidence="13 14">
        <text>pyruvate + ATP = phosphoenolpyruvate + ADP + H(+)</text>
        <dbReference type="Rhea" id="RHEA:18157"/>
        <dbReference type="ChEBI" id="CHEBI:15361"/>
        <dbReference type="ChEBI" id="CHEBI:15378"/>
        <dbReference type="ChEBI" id="CHEBI:30616"/>
        <dbReference type="ChEBI" id="CHEBI:58702"/>
        <dbReference type="ChEBI" id="CHEBI:456216"/>
        <dbReference type="EC" id="2.7.1.40"/>
    </reaction>
</comment>
<keyword evidence="9" id="KW-0067">ATP-binding</keyword>
<dbReference type="Gene3D" id="3.20.20.60">
    <property type="entry name" value="Phosphoenolpyruvate-binding domains"/>
    <property type="match status" value="1"/>
</dbReference>
<dbReference type="FunFam" id="2.40.33.10:FF:000004">
    <property type="entry name" value="Pyruvate kinase"/>
    <property type="match status" value="1"/>
</dbReference>
<evidence type="ECO:0000256" key="1">
    <source>
        <dbReference type="ARBA" id="ARBA00001958"/>
    </source>
</evidence>
<evidence type="ECO:0000256" key="3">
    <source>
        <dbReference type="ARBA" id="ARBA00008663"/>
    </source>
</evidence>
<keyword evidence="10 14" id="KW-0460">Magnesium</keyword>
<organism evidence="17 18">
    <name type="scientific">Kingdonia uniflora</name>
    <dbReference type="NCBI Taxonomy" id="39325"/>
    <lineage>
        <taxon>Eukaryota</taxon>
        <taxon>Viridiplantae</taxon>
        <taxon>Streptophyta</taxon>
        <taxon>Embryophyta</taxon>
        <taxon>Tracheophyta</taxon>
        <taxon>Spermatophyta</taxon>
        <taxon>Magnoliopsida</taxon>
        <taxon>Ranunculales</taxon>
        <taxon>Circaeasteraceae</taxon>
        <taxon>Kingdonia</taxon>
    </lineage>
</organism>
<dbReference type="Gene3D" id="2.40.33.10">
    <property type="entry name" value="PK beta-barrel domain-like"/>
    <property type="match status" value="1"/>
</dbReference>
<dbReference type="UniPathway" id="UPA00109">
    <property type="reaction ID" value="UER00188"/>
</dbReference>
<comment type="pathway">
    <text evidence="2 14">Carbohydrate degradation; glycolysis; pyruvate from D-glyceraldehyde 3-phosphate: step 5/5.</text>
</comment>
<evidence type="ECO:0000256" key="2">
    <source>
        <dbReference type="ARBA" id="ARBA00004997"/>
    </source>
</evidence>
<proteinExistence type="inferred from homology"/>
<dbReference type="FunFam" id="3.40.1380.20:FF:000006">
    <property type="entry name" value="Pyruvate kinase"/>
    <property type="match status" value="1"/>
</dbReference>
<dbReference type="GO" id="GO:0004743">
    <property type="term" value="F:pyruvate kinase activity"/>
    <property type="evidence" value="ECO:0007669"/>
    <property type="project" value="UniProtKB-EC"/>
</dbReference>
<dbReference type="GO" id="GO:0016301">
    <property type="term" value="F:kinase activity"/>
    <property type="evidence" value="ECO:0007669"/>
    <property type="project" value="UniProtKB-KW"/>
</dbReference>
<evidence type="ECO:0000259" key="16">
    <source>
        <dbReference type="Pfam" id="PF02887"/>
    </source>
</evidence>
<reference evidence="17 18" key="1">
    <citation type="journal article" date="2020" name="IScience">
        <title>Genome Sequencing of the Endangered Kingdonia uniflora (Circaeasteraceae, Ranunculales) Reveals Potential Mechanisms of Evolutionary Specialization.</title>
        <authorList>
            <person name="Sun Y."/>
            <person name="Deng T."/>
            <person name="Zhang A."/>
            <person name="Moore M.J."/>
            <person name="Landis J.B."/>
            <person name="Lin N."/>
            <person name="Zhang H."/>
            <person name="Zhang X."/>
            <person name="Huang J."/>
            <person name="Zhang X."/>
            <person name="Sun H."/>
            <person name="Wang H."/>
        </authorList>
    </citation>
    <scope>NUCLEOTIDE SEQUENCE [LARGE SCALE GENOMIC DNA]</scope>
    <source>
        <strain evidence="17">TB1705</strain>
        <tissue evidence="17">Leaf</tissue>
    </source>
</reference>